<evidence type="ECO:0008006" key="3">
    <source>
        <dbReference type="Google" id="ProtNLM"/>
    </source>
</evidence>
<proteinExistence type="predicted"/>
<evidence type="ECO:0000313" key="1">
    <source>
        <dbReference type="Ensembl" id="ENSGWIP00000006561.1"/>
    </source>
</evidence>
<evidence type="ECO:0000313" key="2">
    <source>
        <dbReference type="Proteomes" id="UP000694680"/>
    </source>
</evidence>
<reference evidence="1" key="2">
    <citation type="submission" date="2025-08" db="UniProtKB">
        <authorList>
            <consortium name="Ensembl"/>
        </authorList>
    </citation>
    <scope>IDENTIFICATION</scope>
</reference>
<name>A0A8C5DGG3_GOUWI</name>
<accession>A0A8C5DGG3</accession>
<dbReference type="Ensembl" id="ENSGWIT00000007256.1">
    <property type="protein sequence ID" value="ENSGWIP00000006561.1"/>
    <property type="gene ID" value="ENSGWIG00000003808.1"/>
</dbReference>
<dbReference type="AlphaFoldDB" id="A0A8C5DGG3"/>
<sequence length="247" mass="28658">MSPRPFQQGCPLSPPVRHYIKGLTINHEQHKSSLYTDDVLLYLTDPKTMIPYLKNFISTYGYFSGYKIHVKVNRNIAQSTKLQSGFKLPKSGFKYLQISPNLKSLYAKNYKSLIQSVSKDLDRLSALPLSMLGRIESVRMNVLPRFLCLFQILLIEIPQNTLDKLDRLVLKFHMAEEKAKNKTSNITIIRRPLITWIQGSSYTRWLNIEKGRCVVPLDSLPFSEVPLKETKSEWLRNTLNIWKKIKT</sequence>
<organism evidence="1 2">
    <name type="scientific">Gouania willdenowi</name>
    <name type="common">Blunt-snouted clingfish</name>
    <name type="synonym">Lepadogaster willdenowi</name>
    <dbReference type="NCBI Taxonomy" id="441366"/>
    <lineage>
        <taxon>Eukaryota</taxon>
        <taxon>Metazoa</taxon>
        <taxon>Chordata</taxon>
        <taxon>Craniata</taxon>
        <taxon>Vertebrata</taxon>
        <taxon>Euteleostomi</taxon>
        <taxon>Actinopterygii</taxon>
        <taxon>Neopterygii</taxon>
        <taxon>Teleostei</taxon>
        <taxon>Neoteleostei</taxon>
        <taxon>Acanthomorphata</taxon>
        <taxon>Ovalentaria</taxon>
        <taxon>Blenniimorphae</taxon>
        <taxon>Blenniiformes</taxon>
        <taxon>Gobiesocoidei</taxon>
        <taxon>Gobiesocidae</taxon>
        <taxon>Gobiesocinae</taxon>
        <taxon>Gouania</taxon>
    </lineage>
</organism>
<dbReference type="PANTHER" id="PTHR31635">
    <property type="entry name" value="REVERSE TRANSCRIPTASE DOMAIN-CONTAINING PROTEIN-RELATED"/>
    <property type="match status" value="1"/>
</dbReference>
<protein>
    <recommendedName>
        <fullName evidence="3">Reverse transcriptase domain-containing protein</fullName>
    </recommendedName>
</protein>
<dbReference type="Proteomes" id="UP000694680">
    <property type="component" value="Chromosome 16"/>
</dbReference>
<reference evidence="1" key="1">
    <citation type="submission" date="2020-06" db="EMBL/GenBank/DDBJ databases">
        <authorList>
            <consortium name="Wellcome Sanger Institute Data Sharing"/>
        </authorList>
    </citation>
    <scope>NUCLEOTIDE SEQUENCE [LARGE SCALE GENOMIC DNA]</scope>
</reference>
<keyword evidence="2" id="KW-1185">Reference proteome</keyword>
<dbReference type="PANTHER" id="PTHR31635:SF196">
    <property type="entry name" value="REVERSE TRANSCRIPTASE DOMAIN-CONTAINING PROTEIN-RELATED"/>
    <property type="match status" value="1"/>
</dbReference>
<reference evidence="1" key="3">
    <citation type="submission" date="2025-09" db="UniProtKB">
        <authorList>
            <consortium name="Ensembl"/>
        </authorList>
    </citation>
    <scope>IDENTIFICATION</scope>
</reference>